<comment type="caution">
    <text evidence="1">The sequence shown here is derived from an EMBL/GenBank/DDBJ whole genome shotgun (WGS) entry which is preliminary data.</text>
</comment>
<accession>A0A7C6Z315</accession>
<evidence type="ECO:0000313" key="2">
    <source>
        <dbReference type="Proteomes" id="UP000553059"/>
    </source>
</evidence>
<dbReference type="EMBL" id="DUTF01000088">
    <property type="protein sequence ID" value="HHY25885.1"/>
    <property type="molecule type" value="Genomic_DNA"/>
</dbReference>
<name>A0A7C6Z315_9FIRM</name>
<organism evidence="1 2">
    <name type="scientific">Desulfitobacterium dehalogenans</name>
    <dbReference type="NCBI Taxonomy" id="36854"/>
    <lineage>
        <taxon>Bacteria</taxon>
        <taxon>Bacillati</taxon>
        <taxon>Bacillota</taxon>
        <taxon>Clostridia</taxon>
        <taxon>Eubacteriales</taxon>
        <taxon>Desulfitobacteriaceae</taxon>
        <taxon>Desulfitobacterium</taxon>
    </lineage>
</organism>
<protein>
    <submittedName>
        <fullName evidence="1">Uncharacterized protein</fullName>
    </submittedName>
</protein>
<gene>
    <name evidence="1" type="ORF">GX523_03870</name>
</gene>
<dbReference type="AlphaFoldDB" id="A0A7C6Z315"/>
<sequence length="60" mass="7320">MQELREISQFKDLFLQHQQELGKLVCLEPEVAASWQRSKKMHIDPEMQELHYVLKHFFLH</sequence>
<dbReference type="Proteomes" id="UP000553059">
    <property type="component" value="Unassembled WGS sequence"/>
</dbReference>
<evidence type="ECO:0000313" key="1">
    <source>
        <dbReference type="EMBL" id="HHY25885.1"/>
    </source>
</evidence>
<proteinExistence type="predicted"/>
<reference evidence="1 2" key="1">
    <citation type="journal article" date="2020" name="Biotechnol. Biofuels">
        <title>New insights from the biogas microbiome by comprehensive genome-resolved metagenomics of nearly 1600 species originating from multiple anaerobic digesters.</title>
        <authorList>
            <person name="Campanaro S."/>
            <person name="Treu L."/>
            <person name="Rodriguez-R L.M."/>
            <person name="Kovalovszki A."/>
            <person name="Ziels R.M."/>
            <person name="Maus I."/>
            <person name="Zhu X."/>
            <person name="Kougias P.G."/>
            <person name="Basile A."/>
            <person name="Luo G."/>
            <person name="Schluter A."/>
            <person name="Konstantinidis K.T."/>
            <person name="Angelidaki I."/>
        </authorList>
    </citation>
    <scope>NUCLEOTIDE SEQUENCE [LARGE SCALE GENOMIC DNA]</scope>
    <source>
        <strain evidence="1">AS05jafATM_4</strain>
    </source>
</reference>